<dbReference type="AlphaFoldDB" id="P91063"/>
<feature type="region of interest" description="Disordered" evidence="1">
    <location>
        <begin position="715"/>
        <end position="738"/>
    </location>
</feature>
<dbReference type="OMA" id="PWKDPEN"/>
<feature type="region of interest" description="Disordered" evidence="1">
    <location>
        <begin position="350"/>
        <end position="376"/>
    </location>
</feature>
<organism evidence="2 3">
    <name type="scientific">Caenorhabditis elegans</name>
    <dbReference type="NCBI Taxonomy" id="6239"/>
    <lineage>
        <taxon>Eukaryota</taxon>
        <taxon>Metazoa</taxon>
        <taxon>Ecdysozoa</taxon>
        <taxon>Nematoda</taxon>
        <taxon>Chromadorea</taxon>
        <taxon>Rhabditida</taxon>
        <taxon>Rhabditina</taxon>
        <taxon>Rhabditomorpha</taxon>
        <taxon>Rhabditoidea</taxon>
        <taxon>Rhabditidae</taxon>
        <taxon>Peloderinae</taxon>
        <taxon>Caenorhabditis</taxon>
    </lineage>
</organism>
<feature type="compositionally biased region" description="Polar residues" evidence="1">
    <location>
        <begin position="350"/>
        <end position="368"/>
    </location>
</feature>
<dbReference type="OrthoDB" id="5877998at2759"/>
<feature type="compositionally biased region" description="Basic and acidic residues" evidence="1">
    <location>
        <begin position="288"/>
        <end position="300"/>
    </location>
</feature>
<dbReference type="eggNOG" id="ENOG502S9Z6">
    <property type="taxonomic scope" value="Eukaryota"/>
</dbReference>
<accession>P91063</accession>
<feature type="compositionally biased region" description="Acidic residues" evidence="1">
    <location>
        <begin position="1"/>
        <end position="11"/>
    </location>
</feature>
<protein>
    <submittedName>
        <fullName evidence="2">CNDH2_C domain-containing protein</fullName>
    </submittedName>
</protein>
<keyword evidence="5" id="KW-1267">Proteomics identification</keyword>
<feature type="region of interest" description="Disordered" evidence="1">
    <location>
        <begin position="198"/>
        <end position="220"/>
    </location>
</feature>
<feature type="region of interest" description="Disordered" evidence="1">
    <location>
        <begin position="1"/>
        <end position="57"/>
    </location>
</feature>
<dbReference type="AGR" id="WB:WBGene00015922"/>
<dbReference type="RefSeq" id="NP_509378.1">
    <property type="nucleotide sequence ID" value="NM_076977.7"/>
</dbReference>
<evidence type="ECO:0000313" key="2">
    <source>
        <dbReference type="EMBL" id="CCD64981.1"/>
    </source>
</evidence>
<dbReference type="STRING" id="6239.C17H11.2.1"/>
<dbReference type="PIR" id="T25551">
    <property type="entry name" value="T25551"/>
</dbReference>
<evidence type="ECO:0000313" key="4">
    <source>
        <dbReference type="WormBase" id="C17H11.2"/>
    </source>
</evidence>
<dbReference type="UCSC" id="C17H11.2">
    <property type="organism name" value="c. elegans"/>
</dbReference>
<feature type="region of interest" description="Disordered" evidence="1">
    <location>
        <begin position="279"/>
        <end position="306"/>
    </location>
</feature>
<evidence type="ECO:0000256" key="1">
    <source>
        <dbReference type="SAM" id="MobiDB-lite"/>
    </source>
</evidence>
<dbReference type="WormBase" id="C17H11.2">
    <property type="protein sequence ID" value="CE27703"/>
    <property type="gene ID" value="WBGene00015922"/>
</dbReference>
<dbReference type="CTD" id="181074"/>
<keyword evidence="3" id="KW-1185">Reference proteome</keyword>
<sequence>MDSDMPAEESTESATDGTDSQIVTGGNSEKPDKTPENDSTARELEISGSGEKSMNNSVLNQENMNGVEHSIQNERIATDSENVNETADIAPHSMNLSNADPASYIHSDYIIAMSLQEEENRNMRPICKPQVDSMEEPIDCLEAEENSFRDCYNLYKKCQMLRPGVPVPRPMSLLNVSVLQFIRGYYKVLKGHVFAIPETPDSTVPESPDNIKSAERDDDDVFLPDDDFEEVKPMSAFNEFVLAAKGRIDRVSRHPLFPQVNGNSPADDGYSAPKRRRLIEDDDEEEESMRYLDPSEHPVDTIELDDITEDEALARAIYASGKFYEKENRSRAPEDDGFEAPDEDLLQEVTSQENTASPETAPSSSEDSSPMVDEETQSSIDKITYYLVQLDALKNASASESASNKPNIPWKDPENMEPLNDIPIAETIKMPREYVQKIAEAQVAAVKNKSLPVTNITPRPKKSFNFRKIMHEPEFLQIARSTDFSSVVVPELLMNTKFEVYIRFPLLERPEYVQSVLNHFGFSAYNGRLIKSMPQSIKDMTVAEFYKDAIYTWIGLHLDERTADEPLTEQDRQIHKERFYEYVKCRKNMLVRHVRNHQQKKLMKAQIDNVCNILRERSIIELDIIESRFYMDRHLRTPAPLLQENGFLINNNRRSNETQRTQNENFLSKSNGVAAQNEHQPVSRSDVQRVFGVGVCTNQSNKPCADAAGEALLEKTSKEQDVETPAEKMKDDKDGCDK</sequence>
<name>P91063_CAEEL</name>
<dbReference type="KEGG" id="cel:CELE_C17H11.2"/>
<feature type="compositionally biased region" description="Polar residues" evidence="1">
    <location>
        <begin position="12"/>
        <end position="27"/>
    </location>
</feature>
<dbReference type="PeptideAtlas" id="P91063"/>
<evidence type="ECO:0000313" key="3">
    <source>
        <dbReference type="Proteomes" id="UP000001940"/>
    </source>
</evidence>
<dbReference type="GeneID" id="181074"/>
<feature type="compositionally biased region" description="Basic and acidic residues" evidence="1">
    <location>
        <begin position="29"/>
        <end position="45"/>
    </location>
</feature>
<gene>
    <name evidence="2 4" type="ORF">C17H11.2</name>
    <name evidence="2" type="ORF">CELE_C17H11.2</name>
</gene>
<evidence type="ECO:0007829" key="5">
    <source>
        <dbReference type="PeptideAtlas" id="P91063"/>
    </source>
</evidence>
<feature type="region of interest" description="Disordered" evidence="1">
    <location>
        <begin position="255"/>
        <end position="274"/>
    </location>
</feature>
<dbReference type="PaxDb" id="6239-C17H11.2"/>
<dbReference type="InParanoid" id="P91063"/>
<dbReference type="Bgee" id="WBGene00015922">
    <property type="expression patterns" value="Expressed in pharyngeal muscle cell (C elegans) and 3 other cell types or tissues"/>
</dbReference>
<dbReference type="Proteomes" id="UP000001940">
    <property type="component" value="Chromosome X"/>
</dbReference>
<proteinExistence type="evidence at protein level"/>
<dbReference type="HOGENOM" id="CLU_376094_0_0_1"/>
<dbReference type="FunCoup" id="P91063">
    <property type="interactions" value="163"/>
</dbReference>
<dbReference type="EMBL" id="BX284606">
    <property type="protein sequence ID" value="CCD64981.1"/>
    <property type="molecule type" value="Genomic_DNA"/>
</dbReference>
<reference evidence="2 3" key="1">
    <citation type="journal article" date="1998" name="Science">
        <title>Genome sequence of the nematode C. elegans: a platform for investigating biology.</title>
        <authorList>
            <consortium name="The C. elegans sequencing consortium"/>
            <person name="Sulson J.E."/>
            <person name="Waterston R."/>
        </authorList>
    </citation>
    <scope>NUCLEOTIDE SEQUENCE [LARGE SCALE GENOMIC DNA]</scope>
    <source>
        <strain evidence="2 3">Bristol N2</strain>
    </source>
</reference>